<dbReference type="Proteomes" id="UP000596857">
    <property type="component" value="Unassembled WGS sequence"/>
</dbReference>
<name>A0ABX1YSL4_9BACL</name>
<dbReference type="EMBL" id="WHOB01000097">
    <property type="protein sequence ID" value="NOU83883.1"/>
    <property type="molecule type" value="Genomic_DNA"/>
</dbReference>
<reference evidence="1 2" key="1">
    <citation type="submission" date="2019-10" db="EMBL/GenBank/DDBJ databases">
        <title>Description of Paenibacillus terricola sp. nov.</title>
        <authorList>
            <person name="Carlier A."/>
            <person name="Qi S."/>
        </authorList>
    </citation>
    <scope>NUCLEOTIDE SEQUENCE [LARGE SCALE GENOMIC DNA]</scope>
    <source>
        <strain evidence="1 2">LMG 31459</strain>
    </source>
</reference>
<proteinExistence type="predicted"/>
<sequence>MSLKYLPVAFPDESFMSLALRMVKANGHQTLQTLIHQGKHYFDYRGTMNYFKPDKQWQQRIVDLLNENGYEDLEGRMLNQLTHSSLLVVPLRFTSYSSITIESKSNTAHVV</sequence>
<gene>
    <name evidence="1" type="ORF">GC101_34070</name>
</gene>
<comment type="caution">
    <text evidence="1">The sequence shown here is derived from an EMBL/GenBank/DDBJ whole genome shotgun (WGS) entry which is preliminary data.</text>
</comment>
<organism evidence="1 2">
    <name type="scientific">Paenibacillus phytohabitans</name>
    <dbReference type="NCBI Taxonomy" id="2654978"/>
    <lineage>
        <taxon>Bacteria</taxon>
        <taxon>Bacillati</taxon>
        <taxon>Bacillota</taxon>
        <taxon>Bacilli</taxon>
        <taxon>Bacillales</taxon>
        <taxon>Paenibacillaceae</taxon>
        <taxon>Paenibacillus</taxon>
    </lineage>
</organism>
<evidence type="ECO:0000313" key="2">
    <source>
        <dbReference type="Proteomes" id="UP000596857"/>
    </source>
</evidence>
<keyword evidence="2" id="KW-1185">Reference proteome</keyword>
<protein>
    <submittedName>
        <fullName evidence="1">Uncharacterized protein</fullName>
    </submittedName>
</protein>
<accession>A0ABX1YSL4</accession>
<dbReference type="RefSeq" id="WP_171720924.1">
    <property type="nucleotide sequence ID" value="NZ_WHOB01000097.1"/>
</dbReference>
<evidence type="ECO:0000313" key="1">
    <source>
        <dbReference type="EMBL" id="NOU83883.1"/>
    </source>
</evidence>